<evidence type="ECO:0000256" key="10">
    <source>
        <dbReference type="PIRSR" id="PIRSR634016-4"/>
    </source>
</evidence>
<dbReference type="InterPro" id="IPR034016">
    <property type="entry name" value="M1_APN-typ"/>
</dbReference>
<dbReference type="VEuPathDB" id="TrichDB:TRFO_10315"/>
<dbReference type="GO" id="GO:0043171">
    <property type="term" value="P:peptide catabolic process"/>
    <property type="evidence" value="ECO:0007669"/>
    <property type="project" value="TreeGrafter"/>
</dbReference>
<dbReference type="Gene3D" id="2.60.40.1730">
    <property type="entry name" value="tricorn interacting facor f3 domain"/>
    <property type="match status" value="1"/>
</dbReference>
<keyword evidence="16" id="KW-1185">Reference proteome</keyword>
<feature type="site" description="Transition state stabilizer" evidence="10">
    <location>
        <position position="477"/>
    </location>
</feature>
<evidence type="ECO:0000259" key="13">
    <source>
        <dbReference type="Pfam" id="PF11838"/>
    </source>
</evidence>
<comment type="similarity">
    <text evidence="1 11">Belongs to the peptidase M1 family.</text>
</comment>
<evidence type="ECO:0000259" key="14">
    <source>
        <dbReference type="Pfam" id="PF17900"/>
    </source>
</evidence>
<evidence type="ECO:0000256" key="6">
    <source>
        <dbReference type="ARBA" id="ARBA00022833"/>
    </source>
</evidence>
<dbReference type="Gene3D" id="2.60.40.1910">
    <property type="match status" value="1"/>
</dbReference>
<feature type="transmembrane region" description="Helical" evidence="11">
    <location>
        <begin position="7"/>
        <end position="30"/>
    </location>
</feature>
<dbReference type="RefSeq" id="XP_068349036.1">
    <property type="nucleotide sequence ID" value="XM_068495381.1"/>
</dbReference>
<dbReference type="InterPro" id="IPR045357">
    <property type="entry name" value="Aminopeptidase_N-like_N"/>
</dbReference>
<evidence type="ECO:0000256" key="4">
    <source>
        <dbReference type="ARBA" id="ARBA00022723"/>
    </source>
</evidence>
<accession>A0A1J4JE06</accession>
<evidence type="ECO:0000313" key="16">
    <source>
        <dbReference type="Proteomes" id="UP000179807"/>
    </source>
</evidence>
<keyword evidence="11" id="KW-0812">Transmembrane</keyword>
<keyword evidence="7 11" id="KW-0482">Metalloprotease</keyword>
<dbReference type="PANTHER" id="PTHR11533">
    <property type="entry name" value="PROTEASE M1 ZINC METALLOPROTEASE"/>
    <property type="match status" value="1"/>
</dbReference>
<dbReference type="Pfam" id="PF11838">
    <property type="entry name" value="ERAP1_C"/>
    <property type="match status" value="1"/>
</dbReference>
<keyword evidence="6 9" id="KW-0862">Zinc</keyword>
<evidence type="ECO:0000256" key="5">
    <source>
        <dbReference type="ARBA" id="ARBA00022801"/>
    </source>
</evidence>
<feature type="domain" description="Aminopeptidase N-like N-terminal" evidence="14">
    <location>
        <begin position="60"/>
        <end position="216"/>
    </location>
</feature>
<dbReference type="Gene3D" id="1.25.50.20">
    <property type="match status" value="1"/>
</dbReference>
<dbReference type="GO" id="GO:0005615">
    <property type="term" value="C:extracellular space"/>
    <property type="evidence" value="ECO:0007669"/>
    <property type="project" value="TreeGrafter"/>
</dbReference>
<dbReference type="InterPro" id="IPR050344">
    <property type="entry name" value="Peptidase_M1_aminopeptidases"/>
</dbReference>
<keyword evidence="11" id="KW-1133">Transmembrane helix</keyword>
<evidence type="ECO:0000256" key="2">
    <source>
        <dbReference type="ARBA" id="ARBA00022438"/>
    </source>
</evidence>
<dbReference type="GO" id="GO:0070006">
    <property type="term" value="F:metalloaminopeptidase activity"/>
    <property type="evidence" value="ECO:0007669"/>
    <property type="project" value="TreeGrafter"/>
</dbReference>
<name>A0A1J4JE06_9EUKA</name>
<feature type="binding site" evidence="9">
    <location>
        <position position="411"/>
    </location>
    <ligand>
        <name>Zn(2+)</name>
        <dbReference type="ChEBI" id="CHEBI:29105"/>
        <note>catalytic</note>
    </ligand>
</feature>
<dbReference type="FunFam" id="1.10.390.10:FF:000006">
    <property type="entry name" value="Puromycin-sensitive aminopeptidase"/>
    <property type="match status" value="1"/>
</dbReference>
<gene>
    <name evidence="15" type="ORF">TRFO_10315</name>
</gene>
<dbReference type="InterPro" id="IPR042097">
    <property type="entry name" value="Aminopeptidase_N-like_N_sf"/>
</dbReference>
<dbReference type="InterPro" id="IPR024571">
    <property type="entry name" value="ERAP1-like_C_dom"/>
</dbReference>
<evidence type="ECO:0000256" key="8">
    <source>
        <dbReference type="PIRSR" id="PIRSR634016-1"/>
    </source>
</evidence>
<dbReference type="PANTHER" id="PTHR11533:SF299">
    <property type="entry name" value="AMINOPEPTIDASE"/>
    <property type="match status" value="1"/>
</dbReference>
<feature type="domain" description="Peptidase M1 membrane alanine aminopeptidase" evidence="12">
    <location>
        <begin position="316"/>
        <end position="536"/>
    </location>
</feature>
<feature type="binding site" evidence="9">
    <location>
        <position position="392"/>
    </location>
    <ligand>
        <name>Zn(2+)</name>
        <dbReference type="ChEBI" id="CHEBI:29105"/>
        <note>catalytic</note>
    </ligand>
</feature>
<dbReference type="GO" id="GO:0008270">
    <property type="term" value="F:zinc ion binding"/>
    <property type="evidence" value="ECO:0007669"/>
    <property type="project" value="UniProtKB-UniRule"/>
</dbReference>
<keyword evidence="5 11" id="KW-0378">Hydrolase</keyword>
<keyword evidence="2 11" id="KW-0031">Aminopeptidase</keyword>
<sequence length="928" mass="105246">MTNSCKASFSVLVAIFVVLLVILSLIVSFFQLPSYQFNEVDPNDSSISDLPFNYASQPAKPKLYEVFIIPNLQQQNFIGSCKIHFHTDIIPTTEIHLHMGSLINLTLSPTQNFTYDSKKEELVLFFDKNNSQIYEQNDFCLYFEYISALSTDNSGVYGTFDPVSKSNGISTQFEATAARRAFPCVDTPSMRANFSLKLFAPTGTHAIANTEPMKIETVDDILKDSFRSNKIIDLLKSINLLNNNNFHQISKDKNIIKNFMNENNSGKIYHFHTTPPMPPYLVAFAVGKWDMISGYTQRGLPVDVYTPIGQTKKGEFALKIAKDSIDFFEDYFNIKYPLPRLQLASIPDFAAGAMENWGLVTFRDIALLAVDNESSLSSLDRVAEVVTHENAHMWAGDLVSPISWSDLWLNEGFATLLPHICLEKIDSRFMPWSDFYHSVIQEAVEFDFSRFTHAIVPSEEDVASAADAESLFDSISYSKGGTVLNMLRLMLTEDVFRKCLQNYFEEYSYKSATTVNLVSSFEKTSGQRIAGFLKQWTEEPGFPTIKVTKSENSFILTQERLTIDGTTFNNQIWTIPLLLPKQDNPNENEIVRMETKEYEISFNDAKRNDIIEINSGRSALAIVDYDEAILEDMFSHWKELTNGTKWMLLEDLRLLSLAKRQKIKHLLKAVQLNANDENKNLDVEESAINAASFLVSLFPELKGEISSLFKLKTQQKTDFKNELNDEQIIKQNEVTESLQAARVRLATLSLLAFQCENEEAREFIQQMKFDELKEEYATLYMRLRGQTDFNFVYNIYQTTENAQIRSACVIGIGATHDKVDEVFSKCLDGLVKTHEIPALFKSLKNNEVARPKIAKFVQDNFAKINELFGAGFQLQSIIEITFSSITEKAELGTLFKFLSENMSDEQAATIGRANELALARIELGSKGL</sequence>
<dbReference type="InterPro" id="IPR014782">
    <property type="entry name" value="Peptidase_M1_dom"/>
</dbReference>
<dbReference type="OrthoDB" id="275509at2759"/>
<dbReference type="Pfam" id="PF17900">
    <property type="entry name" value="Peptidase_M1_N"/>
    <property type="match status" value="1"/>
</dbReference>
<dbReference type="EMBL" id="MLAK01001215">
    <property type="protein sequence ID" value="OHS95899.1"/>
    <property type="molecule type" value="Genomic_DNA"/>
</dbReference>
<evidence type="ECO:0000313" key="15">
    <source>
        <dbReference type="EMBL" id="OHS95899.1"/>
    </source>
</evidence>
<comment type="cofactor">
    <cofactor evidence="9 11">
        <name>Zn(2+)</name>
        <dbReference type="ChEBI" id="CHEBI:29105"/>
    </cofactor>
    <text evidence="9 11">Binds 1 zinc ion per subunit.</text>
</comment>
<dbReference type="EC" id="3.4.11.-" evidence="11"/>
<dbReference type="GO" id="GO:0042277">
    <property type="term" value="F:peptide binding"/>
    <property type="evidence" value="ECO:0007669"/>
    <property type="project" value="TreeGrafter"/>
</dbReference>
<dbReference type="GeneID" id="94830085"/>
<proteinExistence type="inferred from homology"/>
<dbReference type="GO" id="GO:0016020">
    <property type="term" value="C:membrane"/>
    <property type="evidence" value="ECO:0007669"/>
    <property type="project" value="TreeGrafter"/>
</dbReference>
<reference evidence="15" key="1">
    <citation type="submission" date="2016-10" db="EMBL/GenBank/DDBJ databases">
        <authorList>
            <person name="Benchimol M."/>
            <person name="Almeida L.G."/>
            <person name="Vasconcelos A.T."/>
            <person name="Perreira-Neves A."/>
            <person name="Rosa I.A."/>
            <person name="Tasca T."/>
            <person name="Bogo M.R."/>
            <person name="de Souza W."/>
        </authorList>
    </citation>
    <scope>NUCLEOTIDE SEQUENCE [LARGE SCALE GENOMIC DNA]</scope>
    <source>
        <strain evidence="15">K</strain>
    </source>
</reference>
<keyword evidence="11" id="KW-0472">Membrane</keyword>
<dbReference type="SUPFAM" id="SSF55486">
    <property type="entry name" value="Metalloproteases ('zincins'), catalytic domain"/>
    <property type="match status" value="1"/>
</dbReference>
<comment type="caution">
    <text evidence="15">The sequence shown here is derived from an EMBL/GenBank/DDBJ whole genome shotgun (WGS) entry which is preliminary data.</text>
</comment>
<evidence type="ECO:0000256" key="1">
    <source>
        <dbReference type="ARBA" id="ARBA00010136"/>
    </source>
</evidence>
<organism evidence="15 16">
    <name type="scientific">Tritrichomonas foetus</name>
    <dbReference type="NCBI Taxonomy" id="1144522"/>
    <lineage>
        <taxon>Eukaryota</taxon>
        <taxon>Metamonada</taxon>
        <taxon>Parabasalia</taxon>
        <taxon>Tritrichomonadida</taxon>
        <taxon>Tritrichomonadidae</taxon>
        <taxon>Tritrichomonas</taxon>
    </lineage>
</organism>
<dbReference type="InterPro" id="IPR027268">
    <property type="entry name" value="Peptidase_M4/M1_CTD_sf"/>
</dbReference>
<dbReference type="CDD" id="cd09601">
    <property type="entry name" value="M1_APN-Q_like"/>
    <property type="match status" value="1"/>
</dbReference>
<feature type="domain" description="ERAP1-like C-terminal" evidence="13">
    <location>
        <begin position="613"/>
        <end position="921"/>
    </location>
</feature>
<evidence type="ECO:0000259" key="12">
    <source>
        <dbReference type="Pfam" id="PF01433"/>
    </source>
</evidence>
<feature type="binding site" evidence="9">
    <location>
        <position position="388"/>
    </location>
    <ligand>
        <name>Zn(2+)</name>
        <dbReference type="ChEBI" id="CHEBI:29105"/>
        <note>catalytic</note>
    </ligand>
</feature>
<dbReference type="AlphaFoldDB" id="A0A1J4JE06"/>
<protein>
    <recommendedName>
        <fullName evidence="11">Aminopeptidase</fullName>
        <ecNumber evidence="11">3.4.11.-</ecNumber>
    </recommendedName>
</protein>
<dbReference type="GO" id="GO:0005737">
    <property type="term" value="C:cytoplasm"/>
    <property type="evidence" value="ECO:0007669"/>
    <property type="project" value="TreeGrafter"/>
</dbReference>
<dbReference type="SUPFAM" id="SSF63737">
    <property type="entry name" value="Leukotriene A4 hydrolase N-terminal domain"/>
    <property type="match status" value="1"/>
</dbReference>
<evidence type="ECO:0000256" key="11">
    <source>
        <dbReference type="RuleBase" id="RU364040"/>
    </source>
</evidence>
<feature type="active site" description="Proton acceptor" evidence="8">
    <location>
        <position position="389"/>
    </location>
</feature>
<dbReference type="Proteomes" id="UP000179807">
    <property type="component" value="Unassembled WGS sequence"/>
</dbReference>
<evidence type="ECO:0000256" key="9">
    <source>
        <dbReference type="PIRSR" id="PIRSR634016-3"/>
    </source>
</evidence>
<dbReference type="Gene3D" id="1.10.390.10">
    <property type="entry name" value="Neutral Protease Domain 2"/>
    <property type="match status" value="1"/>
</dbReference>
<dbReference type="GO" id="GO:0006508">
    <property type="term" value="P:proteolysis"/>
    <property type="evidence" value="ECO:0007669"/>
    <property type="project" value="UniProtKB-KW"/>
</dbReference>
<evidence type="ECO:0000256" key="7">
    <source>
        <dbReference type="ARBA" id="ARBA00023049"/>
    </source>
</evidence>
<keyword evidence="4 9" id="KW-0479">Metal-binding</keyword>
<keyword evidence="3 11" id="KW-0645">Protease</keyword>
<evidence type="ECO:0000256" key="3">
    <source>
        <dbReference type="ARBA" id="ARBA00022670"/>
    </source>
</evidence>
<dbReference type="Pfam" id="PF01433">
    <property type="entry name" value="Peptidase_M1"/>
    <property type="match status" value="1"/>
</dbReference>